<sequence>MLPSRPQRSPGLRYVRYGTAGTGGRGPRASTGSPASSLPAVSPLCLRAVVRCPETTTSQPLLFRSTATASGPSPKSLPLPIGLRSAPPAAGHVAHTFTVSAPRSSGHLFQHTLSLQHCRSLRAVSQELAVTNRPPICTAGHPLSAPHLHRLSTPFFRPAAGRVFPPGRTPNYAGGPPAALRSGLWASTHCTAVPIPSQDPSGTIKERISSGPRQSSAFTRPPLLPIRPRPA</sequence>
<dbReference type="AlphaFoldDB" id="A0AAV7NXE8"/>
<evidence type="ECO:0000256" key="1">
    <source>
        <dbReference type="SAM" id="MobiDB-lite"/>
    </source>
</evidence>
<proteinExistence type="predicted"/>
<feature type="compositionally biased region" description="Low complexity" evidence="1">
    <location>
        <begin position="27"/>
        <end position="37"/>
    </location>
</feature>
<accession>A0AAV7NXE8</accession>
<gene>
    <name evidence="2" type="ORF">NDU88_006198</name>
</gene>
<dbReference type="Proteomes" id="UP001066276">
    <property type="component" value="Chromosome 8"/>
</dbReference>
<feature type="region of interest" description="Disordered" evidence="1">
    <location>
        <begin position="194"/>
        <end position="231"/>
    </location>
</feature>
<keyword evidence="3" id="KW-1185">Reference proteome</keyword>
<feature type="compositionally biased region" description="Pro residues" evidence="1">
    <location>
        <begin position="222"/>
        <end position="231"/>
    </location>
</feature>
<organism evidence="2 3">
    <name type="scientific">Pleurodeles waltl</name>
    <name type="common">Iberian ribbed newt</name>
    <dbReference type="NCBI Taxonomy" id="8319"/>
    <lineage>
        <taxon>Eukaryota</taxon>
        <taxon>Metazoa</taxon>
        <taxon>Chordata</taxon>
        <taxon>Craniata</taxon>
        <taxon>Vertebrata</taxon>
        <taxon>Euteleostomi</taxon>
        <taxon>Amphibia</taxon>
        <taxon>Batrachia</taxon>
        <taxon>Caudata</taxon>
        <taxon>Salamandroidea</taxon>
        <taxon>Salamandridae</taxon>
        <taxon>Pleurodelinae</taxon>
        <taxon>Pleurodeles</taxon>
    </lineage>
</organism>
<protein>
    <submittedName>
        <fullName evidence="2">Uncharacterized protein</fullName>
    </submittedName>
</protein>
<comment type="caution">
    <text evidence="2">The sequence shown here is derived from an EMBL/GenBank/DDBJ whole genome shotgun (WGS) entry which is preliminary data.</text>
</comment>
<evidence type="ECO:0000313" key="3">
    <source>
        <dbReference type="Proteomes" id="UP001066276"/>
    </source>
</evidence>
<evidence type="ECO:0000313" key="2">
    <source>
        <dbReference type="EMBL" id="KAJ1118003.1"/>
    </source>
</evidence>
<name>A0AAV7NXE8_PLEWA</name>
<reference evidence="2" key="1">
    <citation type="journal article" date="2022" name="bioRxiv">
        <title>Sequencing and chromosome-scale assembly of the giantPleurodeles waltlgenome.</title>
        <authorList>
            <person name="Brown T."/>
            <person name="Elewa A."/>
            <person name="Iarovenko S."/>
            <person name="Subramanian E."/>
            <person name="Araus A.J."/>
            <person name="Petzold A."/>
            <person name="Susuki M."/>
            <person name="Suzuki K.-i.T."/>
            <person name="Hayashi T."/>
            <person name="Toyoda A."/>
            <person name="Oliveira C."/>
            <person name="Osipova E."/>
            <person name="Leigh N.D."/>
            <person name="Simon A."/>
            <person name="Yun M.H."/>
        </authorList>
    </citation>
    <scope>NUCLEOTIDE SEQUENCE</scope>
    <source>
        <strain evidence="2">20211129_DDA</strain>
        <tissue evidence="2">Liver</tissue>
    </source>
</reference>
<dbReference type="EMBL" id="JANPWB010000012">
    <property type="protein sequence ID" value="KAJ1118003.1"/>
    <property type="molecule type" value="Genomic_DNA"/>
</dbReference>
<feature type="region of interest" description="Disordered" evidence="1">
    <location>
        <begin position="1"/>
        <end position="37"/>
    </location>
</feature>